<dbReference type="CDD" id="cd19138">
    <property type="entry name" value="AKR_YeaE"/>
    <property type="match status" value="1"/>
</dbReference>
<sequence length="299" mass="32561">MPRTLPRIVLPESREAPSITLPAIGQGTWYMGENLVPRQQEVAALRHGLDLGLRLIDTAEMYGDGGAEEVVGEALRGRRDDAFVVSKVYPWNAGRDSAIAACERSLERLGIDCLDLYLLHWPGNIPLEETLEAFERLRDQGKIRRFGVSNFDADNLRALDAIPAAAECATDQVLYHLGSRGIEVDIIPWMQDHHIPVMAYCPLAQGGRLRSKLLSSSVVNEIAAKHAASAAQILLAWVIRPTGVSQDGARGVIAIPKASSPAHVEANAKALEIELDSDDLTQLDDAFPAPREPVSLDIV</sequence>
<dbReference type="PIRSF" id="PIRSF000097">
    <property type="entry name" value="AKR"/>
    <property type="match status" value="1"/>
</dbReference>
<protein>
    <recommendedName>
        <fullName evidence="4">NADP-dependent oxidoreductase domain-containing protein</fullName>
    </recommendedName>
</protein>
<feature type="active site" description="Proton donor" evidence="1">
    <location>
        <position position="62"/>
    </location>
</feature>
<evidence type="ECO:0000259" key="4">
    <source>
        <dbReference type="Pfam" id="PF00248"/>
    </source>
</evidence>
<dbReference type="SUPFAM" id="SSF51430">
    <property type="entry name" value="NAD(P)-linked oxidoreductase"/>
    <property type="match status" value="1"/>
</dbReference>
<dbReference type="STRING" id="404433.BTW07_11600"/>
<dbReference type="PANTHER" id="PTHR43638">
    <property type="entry name" value="OXIDOREDUCTASE, ALDO/KETO REDUCTASE FAMILY PROTEIN"/>
    <property type="match status" value="1"/>
</dbReference>
<feature type="binding site" evidence="2">
    <location>
        <position position="120"/>
    </location>
    <ligand>
        <name>substrate</name>
    </ligand>
</feature>
<organism evidence="5 6">
    <name type="scientific">Salinicola socius</name>
    <dbReference type="NCBI Taxonomy" id="404433"/>
    <lineage>
        <taxon>Bacteria</taxon>
        <taxon>Pseudomonadati</taxon>
        <taxon>Pseudomonadota</taxon>
        <taxon>Gammaproteobacteria</taxon>
        <taxon>Oceanospirillales</taxon>
        <taxon>Halomonadaceae</taxon>
        <taxon>Salinicola</taxon>
    </lineage>
</organism>
<evidence type="ECO:0000313" key="6">
    <source>
        <dbReference type="Proteomes" id="UP000186878"/>
    </source>
</evidence>
<dbReference type="InterPro" id="IPR023210">
    <property type="entry name" value="NADP_OxRdtase_dom"/>
</dbReference>
<name>A0A1Q8SR89_9GAMM</name>
<dbReference type="InterPro" id="IPR020471">
    <property type="entry name" value="AKR"/>
</dbReference>
<dbReference type="AlphaFoldDB" id="A0A1Q8SR89"/>
<dbReference type="Proteomes" id="UP000186878">
    <property type="component" value="Unassembled WGS sequence"/>
</dbReference>
<dbReference type="PRINTS" id="PR00069">
    <property type="entry name" value="ALDKETRDTASE"/>
</dbReference>
<dbReference type="Pfam" id="PF00248">
    <property type="entry name" value="Aldo_ket_red"/>
    <property type="match status" value="1"/>
</dbReference>
<dbReference type="OrthoDB" id="9772407at2"/>
<dbReference type="InterPro" id="IPR036812">
    <property type="entry name" value="NAD(P)_OxRdtase_dom_sf"/>
</dbReference>
<gene>
    <name evidence="5" type="ORF">BTW07_11600</name>
</gene>
<accession>A0A1Q8SR89</accession>
<evidence type="ECO:0000313" key="5">
    <source>
        <dbReference type="EMBL" id="OLO03923.1"/>
    </source>
</evidence>
<reference evidence="5 6" key="1">
    <citation type="submission" date="2016-12" db="EMBL/GenBank/DDBJ databases">
        <title>Draft genome sequences of strains Salinicola socius SMB35, Salinicola sp. MH3R3-1 and Chromohalobacter sp. SMB17 from the Verkhnekamsk potash mining region of Russia.</title>
        <authorList>
            <person name="Mavrodi D.V."/>
            <person name="Olsson B.E."/>
            <person name="Korsakova E.S."/>
            <person name="Pyankova A."/>
            <person name="Mavrodi O.V."/>
            <person name="Plotnikova E.G."/>
        </authorList>
    </citation>
    <scope>NUCLEOTIDE SEQUENCE [LARGE SCALE GENOMIC DNA]</scope>
    <source>
        <strain evidence="5 6">SMB35</strain>
    </source>
</reference>
<keyword evidence="6" id="KW-1185">Reference proteome</keyword>
<dbReference type="EMBL" id="MSDO01000017">
    <property type="protein sequence ID" value="OLO03923.1"/>
    <property type="molecule type" value="Genomic_DNA"/>
</dbReference>
<evidence type="ECO:0000256" key="3">
    <source>
        <dbReference type="PIRSR" id="PIRSR000097-3"/>
    </source>
</evidence>
<comment type="caution">
    <text evidence="5">The sequence shown here is derived from an EMBL/GenBank/DDBJ whole genome shotgun (WGS) entry which is preliminary data.</text>
</comment>
<feature type="site" description="Lowers pKa of active site Tyr" evidence="3">
    <location>
        <position position="87"/>
    </location>
</feature>
<proteinExistence type="predicted"/>
<evidence type="ECO:0000256" key="2">
    <source>
        <dbReference type="PIRSR" id="PIRSR000097-2"/>
    </source>
</evidence>
<dbReference type="RefSeq" id="WP_075570331.1">
    <property type="nucleotide sequence ID" value="NZ_MSDO01000017.1"/>
</dbReference>
<evidence type="ECO:0000256" key="1">
    <source>
        <dbReference type="PIRSR" id="PIRSR000097-1"/>
    </source>
</evidence>
<dbReference type="Gene3D" id="3.20.20.100">
    <property type="entry name" value="NADP-dependent oxidoreductase domain"/>
    <property type="match status" value="1"/>
</dbReference>
<dbReference type="GO" id="GO:0016491">
    <property type="term" value="F:oxidoreductase activity"/>
    <property type="evidence" value="ECO:0007669"/>
    <property type="project" value="InterPro"/>
</dbReference>
<dbReference type="PANTHER" id="PTHR43638:SF3">
    <property type="entry name" value="ALDEHYDE REDUCTASE"/>
    <property type="match status" value="1"/>
</dbReference>
<feature type="domain" description="NADP-dependent oxidoreductase" evidence="4">
    <location>
        <begin position="24"/>
        <end position="285"/>
    </location>
</feature>